<feature type="region of interest" description="Disordered" evidence="1">
    <location>
        <begin position="243"/>
        <end position="331"/>
    </location>
</feature>
<dbReference type="InterPro" id="IPR051642">
    <property type="entry name" value="SWI6-like"/>
</dbReference>
<dbReference type="InterPro" id="IPR036887">
    <property type="entry name" value="HTH_APSES_sf"/>
</dbReference>
<feature type="compositionally biased region" description="Basic and acidic residues" evidence="1">
    <location>
        <begin position="273"/>
        <end position="294"/>
    </location>
</feature>
<dbReference type="Gene3D" id="3.10.260.10">
    <property type="entry name" value="Transcription regulator HTH, APSES-type DNA-binding domain"/>
    <property type="match status" value="1"/>
</dbReference>
<dbReference type="Proteomes" id="UP000076881">
    <property type="component" value="Unassembled WGS sequence"/>
</dbReference>
<dbReference type="InterPro" id="IPR003163">
    <property type="entry name" value="Tscrpt_reg_HTH_APSES-type"/>
</dbReference>
<reference evidence="3 4" key="1">
    <citation type="journal article" date="2016" name="Genome Biol. Evol.">
        <title>Divergent and convergent evolution of fungal pathogenicity.</title>
        <authorList>
            <person name="Shang Y."/>
            <person name="Xiao G."/>
            <person name="Zheng P."/>
            <person name="Cen K."/>
            <person name="Zhan S."/>
            <person name="Wang C."/>
        </authorList>
    </citation>
    <scope>NUCLEOTIDE SEQUENCE [LARGE SCALE GENOMIC DNA]</scope>
    <source>
        <strain evidence="3 4">RCEF 1005</strain>
    </source>
</reference>
<accession>A0A168KAI7</accession>
<feature type="compositionally biased region" description="Polar residues" evidence="1">
    <location>
        <begin position="298"/>
        <end position="308"/>
    </location>
</feature>
<proteinExistence type="predicted"/>
<feature type="compositionally biased region" description="Low complexity" evidence="1">
    <location>
        <begin position="256"/>
        <end position="267"/>
    </location>
</feature>
<organism evidence="3 4">
    <name type="scientific">Akanthomyces lecanii RCEF 1005</name>
    <dbReference type="NCBI Taxonomy" id="1081108"/>
    <lineage>
        <taxon>Eukaryota</taxon>
        <taxon>Fungi</taxon>
        <taxon>Dikarya</taxon>
        <taxon>Ascomycota</taxon>
        <taxon>Pezizomycotina</taxon>
        <taxon>Sordariomycetes</taxon>
        <taxon>Hypocreomycetidae</taxon>
        <taxon>Hypocreales</taxon>
        <taxon>Cordycipitaceae</taxon>
        <taxon>Akanthomyces</taxon>
        <taxon>Cordyceps confragosa</taxon>
    </lineage>
</organism>
<evidence type="ECO:0000313" key="3">
    <source>
        <dbReference type="EMBL" id="OAA81441.1"/>
    </source>
</evidence>
<sequence length="458" mass="51045">MSTMLQIRDLLNPVTPEPSDASSDEACMQMSPGRIAAGSVSVRHPVRPREWSSNPGKQRGPVNFMPFEEGLSPAVVQQIVQFQVRPFGQIRQSCEHIPYNSSKKDFFGKTGRESIDVLKYEFRRQDGENPGDFTVMWDYDVGLVRITPFFKCLGYAKTKPSQMLDKNPGLRDITPSITGGAVSAQGYWMPFKCARAVCATFCFPIAAALIPLFGPTFPSECRVPGSAGYRDMTIDPRIIEEAKRDAQASRSMRMEPSSSFASRPAAAPKHRHVLEPRPDQRSYERRPPGLECERLMQPSPQRTPSSWKAVNAAASPITPPRSANSQRPLISGNMDRFRSHQFVEDGRHGLVLAAAGDDSPERRHAHQREFYGRDCPNTPVHPHLHAVADAYGLKRRYVSPVIVDFSGHTGDRDVRPVSRGETSPRKRTQRDGSRRIEDYHAASALVGLQGDSHVRSRG</sequence>
<name>A0A168KAI7_CORDF</name>
<comment type="caution">
    <text evidence="3">The sequence shown here is derived from an EMBL/GenBank/DDBJ whole genome shotgun (WGS) entry which is preliminary data.</text>
</comment>
<dbReference type="SUPFAM" id="SSF54616">
    <property type="entry name" value="DNA-binding domain of Mlu1-box binding protein MBP1"/>
    <property type="match status" value="1"/>
</dbReference>
<feature type="compositionally biased region" description="Basic and acidic residues" evidence="1">
    <location>
        <begin position="409"/>
        <end position="436"/>
    </location>
</feature>
<dbReference type="OrthoDB" id="5562739at2759"/>
<dbReference type="PANTHER" id="PTHR43828">
    <property type="entry name" value="ASPARAGINASE"/>
    <property type="match status" value="1"/>
</dbReference>
<dbReference type="PROSITE" id="PS51299">
    <property type="entry name" value="HTH_APSES"/>
    <property type="match status" value="1"/>
</dbReference>
<dbReference type="STRING" id="1081108.A0A168KAI7"/>
<keyword evidence="3" id="KW-0238">DNA-binding</keyword>
<evidence type="ECO:0000256" key="1">
    <source>
        <dbReference type="SAM" id="MobiDB-lite"/>
    </source>
</evidence>
<dbReference type="GO" id="GO:0003677">
    <property type="term" value="F:DNA binding"/>
    <property type="evidence" value="ECO:0007669"/>
    <property type="project" value="UniProtKB-KW"/>
</dbReference>
<dbReference type="AlphaFoldDB" id="A0A168KAI7"/>
<dbReference type="GO" id="GO:0000981">
    <property type="term" value="F:DNA-binding transcription factor activity, RNA polymerase II-specific"/>
    <property type="evidence" value="ECO:0007669"/>
    <property type="project" value="UniProtKB-ARBA"/>
</dbReference>
<keyword evidence="4" id="KW-1185">Reference proteome</keyword>
<feature type="region of interest" description="Disordered" evidence="1">
    <location>
        <begin position="1"/>
        <end position="24"/>
    </location>
</feature>
<feature type="region of interest" description="Disordered" evidence="1">
    <location>
        <begin position="408"/>
        <end position="436"/>
    </location>
</feature>
<dbReference type="PANTHER" id="PTHR43828:SF5">
    <property type="entry name" value="TRANSCRIPTIONAL REPRESSOR XBP1"/>
    <property type="match status" value="1"/>
</dbReference>
<gene>
    <name evidence="3" type="ORF">LEL_00986</name>
</gene>
<protein>
    <submittedName>
        <fullName evidence="3">Transcription regulator HTH, APSES-type DNA-binding domain protein</fullName>
    </submittedName>
</protein>
<dbReference type="GO" id="GO:0030907">
    <property type="term" value="C:MBF transcription complex"/>
    <property type="evidence" value="ECO:0007669"/>
    <property type="project" value="TreeGrafter"/>
</dbReference>
<feature type="domain" description="HTH APSES-type" evidence="2">
    <location>
        <begin position="112"/>
        <end position="224"/>
    </location>
</feature>
<evidence type="ECO:0000313" key="4">
    <source>
        <dbReference type="Proteomes" id="UP000076881"/>
    </source>
</evidence>
<dbReference type="EMBL" id="AZHF01000001">
    <property type="protein sequence ID" value="OAA81441.1"/>
    <property type="molecule type" value="Genomic_DNA"/>
</dbReference>
<evidence type="ECO:0000259" key="2">
    <source>
        <dbReference type="PROSITE" id="PS51299"/>
    </source>
</evidence>
<dbReference type="GO" id="GO:0033309">
    <property type="term" value="C:SBF transcription complex"/>
    <property type="evidence" value="ECO:0007669"/>
    <property type="project" value="TreeGrafter"/>
</dbReference>